<protein>
    <submittedName>
        <fullName evidence="1">Uncharacterized protein</fullName>
    </submittedName>
</protein>
<dbReference type="AlphaFoldDB" id="A0AAV1MWU6"/>
<dbReference type="EMBL" id="CAWUFR010000006">
    <property type="protein sequence ID" value="CAK6951268.1"/>
    <property type="molecule type" value="Genomic_DNA"/>
</dbReference>
<keyword evidence="2" id="KW-1185">Reference proteome</keyword>
<reference evidence="1 2" key="1">
    <citation type="submission" date="2024-01" db="EMBL/GenBank/DDBJ databases">
        <authorList>
            <person name="Alioto T."/>
            <person name="Alioto T."/>
            <person name="Gomez Garrido J."/>
        </authorList>
    </citation>
    <scope>NUCLEOTIDE SEQUENCE [LARGE SCALE GENOMIC DNA]</scope>
</reference>
<name>A0AAV1MWU6_SCOSC</name>
<dbReference type="Proteomes" id="UP001314229">
    <property type="component" value="Unassembled WGS sequence"/>
</dbReference>
<proteinExistence type="predicted"/>
<gene>
    <name evidence="1" type="ORF">FSCOSCO3_A020756</name>
</gene>
<accession>A0AAV1MWU6</accession>
<evidence type="ECO:0000313" key="2">
    <source>
        <dbReference type="Proteomes" id="UP001314229"/>
    </source>
</evidence>
<evidence type="ECO:0000313" key="1">
    <source>
        <dbReference type="EMBL" id="CAK6951268.1"/>
    </source>
</evidence>
<sequence length="53" mass="5904">MAREMEITGHLNKFNLQLQGMGQTALAQGIETGIFCYFKKPEGAVRTSNCQLQ</sequence>
<comment type="caution">
    <text evidence="1">The sequence shown here is derived from an EMBL/GenBank/DDBJ whole genome shotgun (WGS) entry which is preliminary data.</text>
</comment>
<organism evidence="1 2">
    <name type="scientific">Scomber scombrus</name>
    <name type="common">Atlantic mackerel</name>
    <name type="synonym">Scomber vernalis</name>
    <dbReference type="NCBI Taxonomy" id="13677"/>
    <lineage>
        <taxon>Eukaryota</taxon>
        <taxon>Metazoa</taxon>
        <taxon>Chordata</taxon>
        <taxon>Craniata</taxon>
        <taxon>Vertebrata</taxon>
        <taxon>Euteleostomi</taxon>
        <taxon>Actinopterygii</taxon>
        <taxon>Neopterygii</taxon>
        <taxon>Teleostei</taxon>
        <taxon>Neoteleostei</taxon>
        <taxon>Acanthomorphata</taxon>
        <taxon>Pelagiaria</taxon>
        <taxon>Scombriformes</taxon>
        <taxon>Scombridae</taxon>
        <taxon>Scomber</taxon>
    </lineage>
</organism>